<protein>
    <submittedName>
        <fullName evidence="2">DUF3040 domain-containing protein</fullName>
    </submittedName>
</protein>
<name>A0ABX6AMN6_STRVD</name>
<dbReference type="InterPro" id="IPR021401">
    <property type="entry name" value="DUF3040"/>
</dbReference>
<dbReference type="RefSeq" id="WP_016824070.1">
    <property type="nucleotide sequence ID" value="NZ_CP023700.1"/>
</dbReference>
<sequence length="106" mass="12242">MSLDRLPDHEQRVLDEIERALCRDRRLDRRLRTLRLRRGPDVPRLLRRAASYRPRGRTAAVLLAVSVVLMVTGMVTSSPGVIMAFAVVWPLTLFTLFRLLCRWTDG</sequence>
<evidence type="ECO:0000313" key="2">
    <source>
        <dbReference type="EMBL" id="QEU88445.1"/>
    </source>
</evidence>
<keyword evidence="1" id="KW-1133">Transmembrane helix</keyword>
<feature type="transmembrane region" description="Helical" evidence="1">
    <location>
        <begin position="81"/>
        <end position="101"/>
    </location>
</feature>
<organism evidence="2 3">
    <name type="scientific">Streptomyces viridosporus T7A</name>
    <dbReference type="NCBI Taxonomy" id="665577"/>
    <lineage>
        <taxon>Bacteria</taxon>
        <taxon>Bacillati</taxon>
        <taxon>Actinomycetota</taxon>
        <taxon>Actinomycetes</taxon>
        <taxon>Kitasatosporales</taxon>
        <taxon>Streptomycetaceae</taxon>
        <taxon>Streptomyces</taxon>
    </lineage>
</organism>
<gene>
    <name evidence="2" type="ORF">CP969_29930</name>
</gene>
<keyword evidence="3" id="KW-1185">Reference proteome</keyword>
<dbReference type="EMBL" id="CP023700">
    <property type="protein sequence ID" value="QEU88445.1"/>
    <property type="molecule type" value="Genomic_DNA"/>
</dbReference>
<dbReference type="Pfam" id="PF11239">
    <property type="entry name" value="DUF3040"/>
    <property type="match status" value="1"/>
</dbReference>
<dbReference type="Proteomes" id="UP000327143">
    <property type="component" value="Chromosome"/>
</dbReference>
<evidence type="ECO:0000256" key="1">
    <source>
        <dbReference type="SAM" id="Phobius"/>
    </source>
</evidence>
<evidence type="ECO:0000313" key="3">
    <source>
        <dbReference type="Proteomes" id="UP000327143"/>
    </source>
</evidence>
<keyword evidence="1" id="KW-0472">Membrane</keyword>
<accession>A0ABX6AMN6</accession>
<reference evidence="2 3" key="1">
    <citation type="submission" date="2017-09" db="EMBL/GenBank/DDBJ databases">
        <authorList>
            <person name="Lee N."/>
            <person name="Cho B.-K."/>
        </authorList>
    </citation>
    <scope>NUCLEOTIDE SEQUENCE [LARGE SCALE GENOMIC DNA]</scope>
    <source>
        <strain evidence="2 3">ATCC 39115</strain>
    </source>
</reference>
<feature type="transmembrane region" description="Helical" evidence="1">
    <location>
        <begin position="56"/>
        <end position="75"/>
    </location>
</feature>
<proteinExistence type="predicted"/>
<keyword evidence="1" id="KW-0812">Transmembrane</keyword>